<dbReference type="SUPFAM" id="SSF48179">
    <property type="entry name" value="6-phosphogluconate dehydrogenase C-terminal domain-like"/>
    <property type="match status" value="1"/>
</dbReference>
<keyword evidence="2" id="KW-0560">Oxidoreductase</keyword>
<dbReference type="InterPro" id="IPR008927">
    <property type="entry name" value="6-PGluconate_DH-like_C_sf"/>
</dbReference>
<proteinExistence type="inferred from homology"/>
<protein>
    <submittedName>
        <fullName evidence="7">3-hydroxyisobutyrate dehydrogenase</fullName>
    </submittedName>
</protein>
<feature type="domain" description="6-phosphogluconate dehydrogenase NADP-binding" evidence="5">
    <location>
        <begin position="1"/>
        <end position="146"/>
    </location>
</feature>
<evidence type="ECO:0000313" key="7">
    <source>
        <dbReference type="EMBL" id="SHN06004.1"/>
    </source>
</evidence>
<evidence type="ECO:0000256" key="2">
    <source>
        <dbReference type="ARBA" id="ARBA00023002"/>
    </source>
</evidence>
<dbReference type="SUPFAM" id="SSF51735">
    <property type="entry name" value="NAD(P)-binding Rossmann-fold domains"/>
    <property type="match status" value="1"/>
</dbReference>
<dbReference type="PANTHER" id="PTHR43580:SF2">
    <property type="entry name" value="CYTOKINE-LIKE NUCLEAR FACTOR N-PAC"/>
    <property type="match status" value="1"/>
</dbReference>
<dbReference type="PANTHER" id="PTHR43580">
    <property type="entry name" value="OXIDOREDUCTASE GLYR1-RELATED"/>
    <property type="match status" value="1"/>
</dbReference>
<dbReference type="InterPro" id="IPR006115">
    <property type="entry name" value="6PGDH_NADP-bd"/>
</dbReference>
<dbReference type="InterPro" id="IPR029154">
    <property type="entry name" value="HIBADH-like_NADP-bd"/>
</dbReference>
<dbReference type="PIRSF" id="PIRSF000103">
    <property type="entry name" value="HIBADH"/>
    <property type="match status" value="1"/>
</dbReference>
<evidence type="ECO:0000259" key="5">
    <source>
        <dbReference type="Pfam" id="PF03446"/>
    </source>
</evidence>
<keyword evidence="8" id="KW-1185">Reference proteome</keyword>
<reference evidence="7 8" key="1">
    <citation type="submission" date="2016-11" db="EMBL/GenBank/DDBJ databases">
        <authorList>
            <person name="Jaros S."/>
            <person name="Januszkiewicz K."/>
            <person name="Wedrychowicz H."/>
        </authorList>
    </citation>
    <scope>NUCLEOTIDE SEQUENCE [LARGE SCALE GENOMIC DNA]</scope>
    <source>
        <strain evidence="7 8">DSM 46144</strain>
    </source>
</reference>
<dbReference type="GO" id="GO:0050661">
    <property type="term" value="F:NADP binding"/>
    <property type="evidence" value="ECO:0007669"/>
    <property type="project" value="InterPro"/>
</dbReference>
<dbReference type="GO" id="GO:0016491">
    <property type="term" value="F:oxidoreductase activity"/>
    <property type="evidence" value="ECO:0007669"/>
    <property type="project" value="UniProtKB-KW"/>
</dbReference>
<dbReference type="InterPro" id="IPR013328">
    <property type="entry name" value="6PGD_dom2"/>
</dbReference>
<keyword evidence="3" id="KW-0520">NAD</keyword>
<dbReference type="InterPro" id="IPR051265">
    <property type="entry name" value="HIBADH-related_NP60_sf"/>
</dbReference>
<evidence type="ECO:0000256" key="4">
    <source>
        <dbReference type="PIRSR" id="PIRSR000103-1"/>
    </source>
</evidence>
<evidence type="ECO:0000313" key="8">
    <source>
        <dbReference type="Proteomes" id="UP000184440"/>
    </source>
</evidence>
<evidence type="ECO:0000256" key="3">
    <source>
        <dbReference type="ARBA" id="ARBA00023027"/>
    </source>
</evidence>
<feature type="active site" evidence="4">
    <location>
        <position position="155"/>
    </location>
</feature>
<evidence type="ECO:0000259" key="6">
    <source>
        <dbReference type="Pfam" id="PF14833"/>
    </source>
</evidence>
<dbReference type="Gene3D" id="1.10.1040.10">
    <property type="entry name" value="N-(1-d-carboxylethyl)-l-norvaline Dehydrogenase, domain 2"/>
    <property type="match status" value="1"/>
</dbReference>
<evidence type="ECO:0000256" key="1">
    <source>
        <dbReference type="ARBA" id="ARBA00009080"/>
    </source>
</evidence>
<accession>A0A1M7NPU5</accession>
<feature type="domain" description="3-hydroxyisobutyrate dehydrogenase-like NAD-binding" evidence="6">
    <location>
        <begin position="149"/>
        <end position="266"/>
    </location>
</feature>
<dbReference type="InterPro" id="IPR015815">
    <property type="entry name" value="HIBADH-related"/>
</dbReference>
<dbReference type="STRING" id="134849.SAMN05443668_102771"/>
<dbReference type="EMBL" id="FRCS01000002">
    <property type="protein sequence ID" value="SHN06004.1"/>
    <property type="molecule type" value="Genomic_DNA"/>
</dbReference>
<dbReference type="Gene3D" id="3.40.50.720">
    <property type="entry name" value="NAD(P)-binding Rossmann-like Domain"/>
    <property type="match status" value="1"/>
</dbReference>
<sequence>MGAGMARNIAAAGLPLRVWNRTRAKAEPLADVGAVVAETAASAVDGAEIVVTMQFDADSVVAAIEAANPSAGMIWIQSATVGVDGTARLAELAAARGLVYVDAPVLGTRKPAEDGTLVVLASGPDDVQDRCAPVFDAIGSKTLWVGPAGNASRLKLVANLWVGVVTTGVAEALALAGSLGLDPQLFFRAVEGGALDAPYVHLKGGAMLADNYAPSFTMEGAAKDTRLIVDAASENGLDLPVARAVAERFATGVAAGHADLDMAATYLNYRAK</sequence>
<name>A0A1M7NPU5_9ACTN</name>
<organism evidence="7 8">
    <name type="scientific">Cryptosporangium aurantiacum</name>
    <dbReference type="NCBI Taxonomy" id="134849"/>
    <lineage>
        <taxon>Bacteria</taxon>
        <taxon>Bacillati</taxon>
        <taxon>Actinomycetota</taxon>
        <taxon>Actinomycetes</taxon>
        <taxon>Cryptosporangiales</taxon>
        <taxon>Cryptosporangiaceae</taxon>
        <taxon>Cryptosporangium</taxon>
    </lineage>
</organism>
<dbReference type="Proteomes" id="UP000184440">
    <property type="component" value="Unassembled WGS sequence"/>
</dbReference>
<dbReference type="AlphaFoldDB" id="A0A1M7NPU5"/>
<dbReference type="Pfam" id="PF14833">
    <property type="entry name" value="NAD_binding_11"/>
    <property type="match status" value="1"/>
</dbReference>
<gene>
    <name evidence="7" type="ORF">SAMN05443668_102771</name>
</gene>
<comment type="similarity">
    <text evidence="1">Belongs to the HIBADH-related family.</text>
</comment>
<dbReference type="Pfam" id="PF03446">
    <property type="entry name" value="NAD_binding_2"/>
    <property type="match status" value="1"/>
</dbReference>
<dbReference type="InterPro" id="IPR036291">
    <property type="entry name" value="NAD(P)-bd_dom_sf"/>
</dbReference>
<dbReference type="GO" id="GO:0051287">
    <property type="term" value="F:NAD binding"/>
    <property type="evidence" value="ECO:0007669"/>
    <property type="project" value="InterPro"/>
</dbReference>